<feature type="compositionally biased region" description="Basic residues" evidence="11">
    <location>
        <begin position="14"/>
        <end position="25"/>
    </location>
</feature>
<reference evidence="14" key="1">
    <citation type="submission" date="2019-08" db="EMBL/GenBank/DDBJ databases">
        <authorList>
            <person name="Kucharzyk K."/>
            <person name="Murdoch R.W."/>
            <person name="Higgins S."/>
            <person name="Loffler F."/>
        </authorList>
    </citation>
    <scope>NUCLEOTIDE SEQUENCE</scope>
</reference>
<accession>A0A644SWA8</accession>
<dbReference type="InterPro" id="IPR001264">
    <property type="entry name" value="Glyco_trans_51"/>
</dbReference>
<dbReference type="InterPro" id="IPR011812">
    <property type="entry name" value="Pep_trsgly"/>
</dbReference>
<proteinExistence type="predicted"/>
<dbReference type="PANTHER" id="PTHR30400:SF0">
    <property type="entry name" value="BIOSYNTHETIC PEPTIDOGLYCAN TRANSGLYCOSYLASE"/>
    <property type="match status" value="1"/>
</dbReference>
<dbReference type="GO" id="GO:0009274">
    <property type="term" value="C:peptidoglycan-based cell wall"/>
    <property type="evidence" value="ECO:0007669"/>
    <property type="project" value="InterPro"/>
</dbReference>
<evidence type="ECO:0000313" key="14">
    <source>
        <dbReference type="EMBL" id="MPL58895.1"/>
    </source>
</evidence>
<feature type="compositionally biased region" description="Low complexity" evidence="11">
    <location>
        <begin position="342"/>
        <end position="351"/>
    </location>
</feature>
<dbReference type="GO" id="GO:0008360">
    <property type="term" value="P:regulation of cell shape"/>
    <property type="evidence" value="ECO:0007669"/>
    <property type="project" value="UniProtKB-KW"/>
</dbReference>
<evidence type="ECO:0000256" key="11">
    <source>
        <dbReference type="SAM" id="MobiDB-lite"/>
    </source>
</evidence>
<evidence type="ECO:0000256" key="5">
    <source>
        <dbReference type="ARBA" id="ARBA00022692"/>
    </source>
</evidence>
<dbReference type="SUPFAM" id="SSF53955">
    <property type="entry name" value="Lysozyme-like"/>
    <property type="match status" value="1"/>
</dbReference>
<evidence type="ECO:0000256" key="4">
    <source>
        <dbReference type="ARBA" id="ARBA00022679"/>
    </source>
</evidence>
<keyword evidence="5 12" id="KW-0812">Transmembrane</keyword>
<keyword evidence="1" id="KW-1003">Cell membrane</keyword>
<dbReference type="AlphaFoldDB" id="A0A644SWA8"/>
<keyword evidence="6" id="KW-0133">Cell shape</keyword>
<feature type="region of interest" description="Disordered" evidence="11">
    <location>
        <begin position="1"/>
        <end position="25"/>
    </location>
</feature>
<dbReference type="InterPro" id="IPR036950">
    <property type="entry name" value="PBP_transglycosylase"/>
</dbReference>
<feature type="compositionally biased region" description="Basic and acidic residues" evidence="11">
    <location>
        <begin position="1"/>
        <end position="13"/>
    </location>
</feature>
<sequence>MKRSLADTLEHAKGGRKKPRPKRPKAPWPRRLLVFLVELFFAVHIAYIGITSLSIFIYKFSDPVYTILMPYRSIGYGWDLQKPRPVKLESIPLFIRSMLVAVEDGKFYEHHGIDMEAFKRAREINARLGKPLYGGSTLTMQLARTLFLVPEKSYVRKYFEVIAALELELILSKERILELYFGYAEWGKGIFGIEAAARHYYGVSTRSLSRDQAARLIALLSSPIKYSPSTLGKSAILRERYAYLNRRFVSPFAVSPDQRSLPESPPGPVEPGFDEAFVETEDSESAAAAVEALPAGGGAAPESGDPVAASAVPAADVPPQEPAPQVGPADAANSNPLPAPGTETPETTTTTRAENPL</sequence>
<dbReference type="EMBL" id="VSSQ01000008">
    <property type="protein sequence ID" value="MPL58895.1"/>
    <property type="molecule type" value="Genomic_DNA"/>
</dbReference>
<dbReference type="InterPro" id="IPR023346">
    <property type="entry name" value="Lysozyme-like_dom_sf"/>
</dbReference>
<feature type="transmembrane region" description="Helical" evidence="12">
    <location>
        <begin position="32"/>
        <end position="58"/>
    </location>
</feature>
<dbReference type="GO" id="GO:0016763">
    <property type="term" value="F:pentosyltransferase activity"/>
    <property type="evidence" value="ECO:0007669"/>
    <property type="project" value="InterPro"/>
</dbReference>
<dbReference type="Gene3D" id="1.10.3810.10">
    <property type="entry name" value="Biosynthetic peptidoglycan transglycosylase-like"/>
    <property type="match status" value="1"/>
</dbReference>
<keyword evidence="7" id="KW-0573">Peptidoglycan synthesis</keyword>
<keyword evidence="4 14" id="KW-0808">Transferase</keyword>
<keyword evidence="2" id="KW-0997">Cell inner membrane</keyword>
<feature type="compositionally biased region" description="Low complexity" evidence="11">
    <location>
        <begin position="285"/>
        <end position="318"/>
    </location>
</feature>
<gene>
    <name evidence="14" type="primary">mtgA_3</name>
    <name evidence="14" type="ORF">SDC9_04441</name>
</gene>
<evidence type="ECO:0000256" key="2">
    <source>
        <dbReference type="ARBA" id="ARBA00022519"/>
    </source>
</evidence>
<organism evidence="14">
    <name type="scientific">bioreactor metagenome</name>
    <dbReference type="NCBI Taxonomy" id="1076179"/>
    <lineage>
        <taxon>unclassified sequences</taxon>
        <taxon>metagenomes</taxon>
        <taxon>ecological metagenomes</taxon>
    </lineage>
</organism>
<evidence type="ECO:0000256" key="8">
    <source>
        <dbReference type="ARBA" id="ARBA00022989"/>
    </source>
</evidence>
<keyword evidence="9 12" id="KW-0472">Membrane</keyword>
<comment type="caution">
    <text evidence="14">The sequence shown here is derived from an EMBL/GenBank/DDBJ whole genome shotgun (WGS) entry which is preliminary data.</text>
</comment>
<feature type="region of interest" description="Disordered" evidence="11">
    <location>
        <begin position="281"/>
        <end position="357"/>
    </location>
</feature>
<feature type="region of interest" description="Disordered" evidence="11">
    <location>
        <begin position="255"/>
        <end position="274"/>
    </location>
</feature>
<keyword evidence="8 12" id="KW-1133">Transmembrane helix</keyword>
<dbReference type="GO" id="GO:0016020">
    <property type="term" value="C:membrane"/>
    <property type="evidence" value="ECO:0007669"/>
    <property type="project" value="InterPro"/>
</dbReference>
<evidence type="ECO:0000256" key="3">
    <source>
        <dbReference type="ARBA" id="ARBA00022676"/>
    </source>
</evidence>
<evidence type="ECO:0000256" key="10">
    <source>
        <dbReference type="ARBA" id="ARBA00023316"/>
    </source>
</evidence>
<name>A0A644SWA8_9ZZZZ</name>
<feature type="domain" description="Glycosyl transferase family 51" evidence="13">
    <location>
        <begin position="81"/>
        <end position="235"/>
    </location>
</feature>
<dbReference type="EC" id="2.4.2.-" evidence="14"/>
<dbReference type="GO" id="GO:0009252">
    <property type="term" value="P:peptidoglycan biosynthetic process"/>
    <property type="evidence" value="ECO:0007669"/>
    <property type="project" value="UniProtKB-KW"/>
</dbReference>
<evidence type="ECO:0000256" key="9">
    <source>
        <dbReference type="ARBA" id="ARBA00023136"/>
    </source>
</evidence>
<dbReference type="Pfam" id="PF00912">
    <property type="entry name" value="Transgly"/>
    <property type="match status" value="1"/>
</dbReference>
<evidence type="ECO:0000259" key="13">
    <source>
        <dbReference type="Pfam" id="PF00912"/>
    </source>
</evidence>
<evidence type="ECO:0000256" key="1">
    <source>
        <dbReference type="ARBA" id="ARBA00022475"/>
    </source>
</evidence>
<protein>
    <submittedName>
        <fullName evidence="14">Monofunctional biosynthetic peptidoglycan transglycosylase</fullName>
        <ecNumber evidence="14">2.4.2.-</ecNumber>
    </submittedName>
</protein>
<dbReference type="PANTHER" id="PTHR30400">
    <property type="entry name" value="MONOFUNCTIONAL BIOSYNTHETIC PEPTIDOGLYCAN TRANSGLYCOSYLASE"/>
    <property type="match status" value="1"/>
</dbReference>
<evidence type="ECO:0000256" key="7">
    <source>
        <dbReference type="ARBA" id="ARBA00022984"/>
    </source>
</evidence>
<keyword evidence="3 14" id="KW-0328">Glycosyltransferase</keyword>
<evidence type="ECO:0000256" key="6">
    <source>
        <dbReference type="ARBA" id="ARBA00022960"/>
    </source>
</evidence>
<evidence type="ECO:0000256" key="12">
    <source>
        <dbReference type="SAM" id="Phobius"/>
    </source>
</evidence>
<dbReference type="GO" id="GO:0071555">
    <property type="term" value="P:cell wall organization"/>
    <property type="evidence" value="ECO:0007669"/>
    <property type="project" value="UniProtKB-KW"/>
</dbReference>
<keyword evidence="10" id="KW-0961">Cell wall biogenesis/degradation</keyword>